<dbReference type="InterPro" id="IPR052709">
    <property type="entry name" value="Transposase-MT_Hybrid"/>
</dbReference>
<evidence type="ECO:0008006" key="3">
    <source>
        <dbReference type="Google" id="ProtNLM"/>
    </source>
</evidence>
<comment type="caution">
    <text evidence="1">The sequence shown here is derived from an EMBL/GenBank/DDBJ whole genome shotgun (WGS) entry which is preliminary data.</text>
</comment>
<evidence type="ECO:0000313" key="1">
    <source>
        <dbReference type="EMBL" id="KAA6382742.1"/>
    </source>
</evidence>
<dbReference type="InterPro" id="IPR036397">
    <property type="entry name" value="RNaseH_sf"/>
</dbReference>
<name>A0A5J4VJG2_9EUKA</name>
<protein>
    <recommendedName>
        <fullName evidence="3">Tc1-like transposase DDE domain-containing protein</fullName>
    </recommendedName>
</protein>
<reference evidence="1 2" key="1">
    <citation type="submission" date="2019-03" db="EMBL/GenBank/DDBJ databases">
        <title>Single cell metagenomics reveals metabolic interactions within the superorganism composed of flagellate Streblomastix strix and complex community of Bacteroidetes bacteria on its surface.</title>
        <authorList>
            <person name="Treitli S.C."/>
            <person name="Kolisko M."/>
            <person name="Husnik F."/>
            <person name="Keeling P."/>
            <person name="Hampl V."/>
        </authorList>
    </citation>
    <scope>NUCLEOTIDE SEQUENCE [LARGE SCALE GENOMIC DNA]</scope>
    <source>
        <strain evidence="1">ST1C</strain>
    </source>
</reference>
<gene>
    <name evidence="1" type="ORF">EZS28_021732</name>
</gene>
<dbReference type="GO" id="GO:0003676">
    <property type="term" value="F:nucleic acid binding"/>
    <property type="evidence" value="ECO:0007669"/>
    <property type="project" value="InterPro"/>
</dbReference>
<dbReference type="EMBL" id="SNRW01006614">
    <property type="protein sequence ID" value="KAA6382742.1"/>
    <property type="molecule type" value="Genomic_DNA"/>
</dbReference>
<dbReference type="Gene3D" id="3.30.420.10">
    <property type="entry name" value="Ribonuclease H-like superfamily/Ribonuclease H"/>
    <property type="match status" value="1"/>
</dbReference>
<evidence type="ECO:0000313" key="2">
    <source>
        <dbReference type="Proteomes" id="UP000324800"/>
    </source>
</evidence>
<dbReference type="PANTHER" id="PTHR46060:SF1">
    <property type="entry name" value="MARINER MOS1 TRANSPOSASE-LIKE PROTEIN"/>
    <property type="match status" value="1"/>
</dbReference>
<dbReference type="PANTHER" id="PTHR46060">
    <property type="entry name" value="MARINER MOS1 TRANSPOSASE-LIKE PROTEIN"/>
    <property type="match status" value="1"/>
</dbReference>
<sequence>MTFYSYPVTSQRLPEGKQRLQAERRTIAIQKSMLTAMLTSNTFFWLHDFKLQKGGINAEYYIDDILKTVKQNMIHHLPIAQKQKVRMVIENVPVHNSNMTKEFLQDSIFQRIDHPLYSIDFAPYDFWLFGEMKGRTRGHIFETQLQLADFCTEFAENQSEDRLKSVLDDWQSRRLKTIDNGWEQLF</sequence>
<dbReference type="Proteomes" id="UP000324800">
    <property type="component" value="Unassembled WGS sequence"/>
</dbReference>
<proteinExistence type="predicted"/>
<dbReference type="AlphaFoldDB" id="A0A5J4VJG2"/>
<accession>A0A5J4VJG2</accession>
<organism evidence="1 2">
    <name type="scientific">Streblomastix strix</name>
    <dbReference type="NCBI Taxonomy" id="222440"/>
    <lineage>
        <taxon>Eukaryota</taxon>
        <taxon>Metamonada</taxon>
        <taxon>Preaxostyla</taxon>
        <taxon>Oxymonadida</taxon>
        <taxon>Streblomastigidae</taxon>
        <taxon>Streblomastix</taxon>
    </lineage>
</organism>